<evidence type="ECO:0000313" key="1">
    <source>
        <dbReference type="EMBL" id="XDL13017.1"/>
    </source>
</evidence>
<organism evidence="1">
    <name type="scientific">Dickeya oryzae</name>
    <dbReference type="NCBI Taxonomy" id="1240404"/>
    <lineage>
        <taxon>Bacteria</taxon>
        <taxon>Pseudomonadati</taxon>
        <taxon>Pseudomonadota</taxon>
        <taxon>Gammaproteobacteria</taxon>
        <taxon>Enterobacterales</taxon>
        <taxon>Pectobacteriaceae</taxon>
        <taxon>Dickeya</taxon>
    </lineage>
</organism>
<name>A0AB39I6U3_9GAMM</name>
<gene>
    <name evidence="1" type="ORF">LF923_0012390</name>
</gene>
<accession>A0AB39I6U3</accession>
<dbReference type="AlphaFoldDB" id="A0AB39I6U3"/>
<protein>
    <submittedName>
        <fullName evidence="1">Uncharacterized protein</fullName>
    </submittedName>
</protein>
<dbReference type="RefSeq" id="WP_038907701.1">
    <property type="nucleotide sequence ID" value="NZ_CM001972.1"/>
</dbReference>
<reference evidence="1" key="1">
    <citation type="submission" date="2024-07" db="EMBL/GenBank/DDBJ databases">
        <authorList>
            <person name="Pedron J."/>
        </authorList>
    </citation>
    <scope>NUCLEOTIDE SEQUENCE</scope>
    <source>
        <strain evidence="1">A642-S2-A17</strain>
    </source>
</reference>
<dbReference type="EMBL" id="CP162411">
    <property type="protein sequence ID" value="XDL13017.1"/>
    <property type="molecule type" value="Genomic_DNA"/>
</dbReference>
<proteinExistence type="predicted"/>
<sequence>MTTKFLSMTYSKYSLIHTTSFKSKEQEYELNLQKVSEFNQQDSTLTFPNNYIFSKNGCWEISFDLVDNIVNRNAFAEPKIGLVSPITVMRTVERAILDHYNEFKAGMYIFLPDNEKLEAVYQRLLDRKLGKGFTLEMGLDPDGRGYVIRTPHCY</sequence>